<feature type="domain" description="CBS" evidence="3">
    <location>
        <begin position="7"/>
        <end position="63"/>
    </location>
</feature>
<evidence type="ECO:0000256" key="1">
    <source>
        <dbReference type="ARBA" id="ARBA00022737"/>
    </source>
</evidence>
<reference evidence="4 5" key="1">
    <citation type="journal article" date="2011" name="Stand. Genomic Sci.">
        <title>Complete genome sequence of the acetate-degrading sulfate reducer Desulfobacca acetoxidans type strain (ASRB2).</title>
        <authorList>
            <person name="Goker M."/>
            <person name="Teshima H."/>
            <person name="Lapidus A."/>
            <person name="Nolan M."/>
            <person name="Lucas S."/>
            <person name="Hammon N."/>
            <person name="Deshpande S."/>
            <person name="Cheng J.F."/>
            <person name="Tapia R."/>
            <person name="Han C."/>
            <person name="Goodwin L."/>
            <person name="Pitluck S."/>
            <person name="Huntemann M."/>
            <person name="Liolios K."/>
            <person name="Ivanova N."/>
            <person name="Pagani I."/>
            <person name="Mavromatis K."/>
            <person name="Ovchinikova G."/>
            <person name="Pati A."/>
            <person name="Chen A."/>
            <person name="Palaniappan K."/>
            <person name="Land M."/>
            <person name="Hauser L."/>
            <person name="Brambilla E.M."/>
            <person name="Rohde M."/>
            <person name="Spring S."/>
            <person name="Detter J.C."/>
            <person name="Woyke T."/>
            <person name="Bristow J."/>
            <person name="Eisen J.A."/>
            <person name="Markowitz V."/>
            <person name="Hugenholtz P."/>
            <person name="Kyrpides N.C."/>
            <person name="Klenk H.P."/>
        </authorList>
    </citation>
    <scope>NUCLEOTIDE SEQUENCE [LARGE SCALE GENOMIC DNA]</scope>
    <source>
        <strain evidence="5">ATCC 700848 / DSM 11109 / ASRB2</strain>
    </source>
</reference>
<dbReference type="PROSITE" id="PS51371">
    <property type="entry name" value="CBS"/>
    <property type="match status" value="2"/>
</dbReference>
<dbReference type="EMBL" id="CP002629">
    <property type="protein sequence ID" value="AEB09434.1"/>
    <property type="molecule type" value="Genomic_DNA"/>
</dbReference>
<evidence type="ECO:0000259" key="3">
    <source>
        <dbReference type="PROSITE" id="PS51371"/>
    </source>
</evidence>
<keyword evidence="2" id="KW-0129">CBS domain</keyword>
<dbReference type="SUPFAM" id="SSF54631">
    <property type="entry name" value="CBS-domain pair"/>
    <property type="match status" value="1"/>
</dbReference>
<accession>F2NHU9</accession>
<dbReference type="PANTHER" id="PTHR48108:SF34">
    <property type="entry name" value="CBS DOMAIN-CONTAINING PROTEIN YHCV"/>
    <property type="match status" value="1"/>
</dbReference>
<protein>
    <submittedName>
        <fullName evidence="4">CBS domain containing protein</fullName>
    </submittedName>
</protein>
<organism evidence="4 5">
    <name type="scientific">Desulfobacca acetoxidans (strain ATCC 700848 / DSM 11109 / ASRB2)</name>
    <dbReference type="NCBI Taxonomy" id="880072"/>
    <lineage>
        <taxon>Bacteria</taxon>
        <taxon>Pseudomonadati</taxon>
        <taxon>Thermodesulfobacteriota</taxon>
        <taxon>Desulfobaccia</taxon>
        <taxon>Desulfobaccales</taxon>
        <taxon>Desulfobaccaceae</taxon>
        <taxon>Desulfobacca</taxon>
    </lineage>
</organism>
<name>F2NHU9_DESAR</name>
<dbReference type="InterPro" id="IPR046342">
    <property type="entry name" value="CBS_dom_sf"/>
</dbReference>
<dbReference type="Proteomes" id="UP000000483">
    <property type="component" value="Chromosome"/>
</dbReference>
<keyword evidence="1" id="KW-0677">Repeat</keyword>
<dbReference type="STRING" id="880072.Desac_1580"/>
<dbReference type="HOGENOM" id="CLU_040681_6_0_7"/>
<dbReference type="PANTHER" id="PTHR48108">
    <property type="entry name" value="CBS DOMAIN-CONTAINING PROTEIN CBSX2, CHLOROPLASTIC"/>
    <property type="match status" value="1"/>
</dbReference>
<sequence>MRVGKIMIRDAITVSPETSVLEAIKIMQELDIRHLPVVRQGNFAGWLSSRDLYQVMLAAMLEEITVGEIMNTNPISVTPETGLEEAAHLIREHKIGGVPVLSGRKLVGVLTVIDLLSAFLFMLEALQSSSRLDVALPEDPLAYEEACRLIREAGGEIINVGLGAAQAGKERIYAFRLARIDLKPIIASLKDHGVKVVELVE</sequence>
<evidence type="ECO:0000313" key="4">
    <source>
        <dbReference type="EMBL" id="AEB09434.1"/>
    </source>
</evidence>
<dbReference type="eggNOG" id="COG0517">
    <property type="taxonomic scope" value="Bacteria"/>
</dbReference>
<dbReference type="InterPro" id="IPR051462">
    <property type="entry name" value="CBS_domain-containing"/>
</dbReference>
<dbReference type="Pfam" id="PF00571">
    <property type="entry name" value="CBS"/>
    <property type="match status" value="2"/>
</dbReference>
<keyword evidence="5" id="KW-1185">Reference proteome</keyword>
<dbReference type="RefSeq" id="WP_013706544.1">
    <property type="nucleotide sequence ID" value="NC_015388.1"/>
</dbReference>
<dbReference type="CDD" id="cd04584">
    <property type="entry name" value="CBS_pair_AcuB_like"/>
    <property type="match status" value="1"/>
</dbReference>
<reference evidence="5" key="2">
    <citation type="submission" date="2011-03" db="EMBL/GenBank/DDBJ databases">
        <title>The complete genome of Desulfobacca acetoxidans DSM 11109.</title>
        <authorList>
            <consortium name="US DOE Joint Genome Institute (JGI-PGF)"/>
            <person name="Lucas S."/>
            <person name="Copeland A."/>
            <person name="Lapidus A."/>
            <person name="Bruce D."/>
            <person name="Goodwin L."/>
            <person name="Pitluck S."/>
            <person name="Peters L."/>
            <person name="Kyrpides N."/>
            <person name="Mavromatis K."/>
            <person name="Ivanova N."/>
            <person name="Ovchinnikova G."/>
            <person name="Teshima H."/>
            <person name="Detter J.C."/>
            <person name="Han C."/>
            <person name="Land M."/>
            <person name="Hauser L."/>
            <person name="Markowitz V."/>
            <person name="Cheng J.-F."/>
            <person name="Hugenholtz P."/>
            <person name="Woyke T."/>
            <person name="Wu D."/>
            <person name="Spring S."/>
            <person name="Schueler E."/>
            <person name="Brambilla E."/>
            <person name="Klenk H.-P."/>
            <person name="Eisen J.A."/>
        </authorList>
    </citation>
    <scope>NUCLEOTIDE SEQUENCE [LARGE SCALE GENOMIC DNA]</scope>
    <source>
        <strain evidence="5">ATCC 700848 / DSM 11109 / ASRB2</strain>
    </source>
</reference>
<dbReference type="Gene3D" id="3.10.580.10">
    <property type="entry name" value="CBS-domain"/>
    <property type="match status" value="1"/>
</dbReference>
<dbReference type="SMART" id="SM00116">
    <property type="entry name" value="CBS"/>
    <property type="match status" value="2"/>
</dbReference>
<dbReference type="InterPro" id="IPR000644">
    <property type="entry name" value="CBS_dom"/>
</dbReference>
<feature type="domain" description="CBS" evidence="3">
    <location>
        <begin position="70"/>
        <end position="128"/>
    </location>
</feature>
<evidence type="ECO:0000313" key="5">
    <source>
        <dbReference type="Proteomes" id="UP000000483"/>
    </source>
</evidence>
<evidence type="ECO:0000256" key="2">
    <source>
        <dbReference type="PROSITE-ProRule" id="PRU00703"/>
    </source>
</evidence>
<gene>
    <name evidence="4" type="ordered locus">Desac_1580</name>
</gene>
<proteinExistence type="predicted"/>
<dbReference type="KEGG" id="dao:Desac_1580"/>
<dbReference type="AlphaFoldDB" id="F2NHU9"/>